<dbReference type="PROSITE" id="PS00136">
    <property type="entry name" value="SUBTILASE_ASP"/>
    <property type="match status" value="1"/>
</dbReference>
<keyword evidence="3" id="KW-0378">Hydrolase</keyword>
<accession>A0AAN6PHA5</accession>
<dbReference type="PROSITE" id="PS51892">
    <property type="entry name" value="SUBTILASE"/>
    <property type="match status" value="1"/>
</dbReference>
<proteinExistence type="inferred from homology"/>
<dbReference type="GO" id="GO:0004252">
    <property type="term" value="F:serine-type endopeptidase activity"/>
    <property type="evidence" value="ECO:0007669"/>
    <property type="project" value="InterPro"/>
</dbReference>
<evidence type="ECO:0000256" key="4">
    <source>
        <dbReference type="ARBA" id="ARBA00022825"/>
    </source>
</evidence>
<dbReference type="InterPro" id="IPR050131">
    <property type="entry name" value="Peptidase_S8_subtilisin-like"/>
</dbReference>
<dbReference type="Pfam" id="PF00082">
    <property type="entry name" value="Peptidase_S8"/>
    <property type="match status" value="1"/>
</dbReference>
<comment type="similarity">
    <text evidence="1 5">Belongs to the peptidase S8 family.</text>
</comment>
<dbReference type="InterPro" id="IPR000209">
    <property type="entry name" value="Peptidase_S8/S53_dom"/>
</dbReference>
<evidence type="ECO:0000256" key="2">
    <source>
        <dbReference type="ARBA" id="ARBA00022670"/>
    </source>
</evidence>
<evidence type="ECO:0000259" key="6">
    <source>
        <dbReference type="Pfam" id="PF00082"/>
    </source>
</evidence>
<keyword evidence="8" id="KW-1185">Reference proteome</keyword>
<dbReference type="InterPro" id="IPR023827">
    <property type="entry name" value="Peptidase_S8_Asp-AS"/>
</dbReference>
<dbReference type="Gene3D" id="3.40.50.200">
    <property type="entry name" value="Peptidase S8/S53 domain"/>
    <property type="match status" value="1"/>
</dbReference>
<dbReference type="PANTHER" id="PTHR43806">
    <property type="entry name" value="PEPTIDASE S8"/>
    <property type="match status" value="1"/>
</dbReference>
<evidence type="ECO:0000256" key="1">
    <source>
        <dbReference type="ARBA" id="ARBA00011073"/>
    </source>
</evidence>
<dbReference type="PRINTS" id="PR00723">
    <property type="entry name" value="SUBTILISIN"/>
</dbReference>
<evidence type="ECO:0000256" key="5">
    <source>
        <dbReference type="PROSITE-ProRule" id="PRU01240"/>
    </source>
</evidence>
<dbReference type="InterPro" id="IPR015500">
    <property type="entry name" value="Peptidase_S8_subtilisin-rel"/>
</dbReference>
<dbReference type="SUPFAM" id="SSF52743">
    <property type="entry name" value="Subtilisin-like"/>
    <property type="match status" value="1"/>
</dbReference>
<keyword evidence="4" id="KW-0720">Serine protease</keyword>
<protein>
    <recommendedName>
        <fullName evidence="6">Peptidase S8/S53 domain-containing protein</fullName>
    </recommendedName>
</protein>
<name>A0AAN6PHA5_9PEZI</name>
<organism evidence="7 8">
    <name type="scientific">Parachaetomium inaequale</name>
    <dbReference type="NCBI Taxonomy" id="2588326"/>
    <lineage>
        <taxon>Eukaryota</taxon>
        <taxon>Fungi</taxon>
        <taxon>Dikarya</taxon>
        <taxon>Ascomycota</taxon>
        <taxon>Pezizomycotina</taxon>
        <taxon>Sordariomycetes</taxon>
        <taxon>Sordariomycetidae</taxon>
        <taxon>Sordariales</taxon>
        <taxon>Chaetomiaceae</taxon>
        <taxon>Parachaetomium</taxon>
    </lineage>
</organism>
<reference evidence="8" key="1">
    <citation type="journal article" date="2023" name="Mol. Phylogenet. Evol.">
        <title>Genome-scale phylogeny and comparative genomics of the fungal order Sordariales.</title>
        <authorList>
            <person name="Hensen N."/>
            <person name="Bonometti L."/>
            <person name="Westerberg I."/>
            <person name="Brannstrom I.O."/>
            <person name="Guillou S."/>
            <person name="Cros-Aarteil S."/>
            <person name="Calhoun S."/>
            <person name="Haridas S."/>
            <person name="Kuo A."/>
            <person name="Mondo S."/>
            <person name="Pangilinan J."/>
            <person name="Riley R."/>
            <person name="LaButti K."/>
            <person name="Andreopoulos B."/>
            <person name="Lipzen A."/>
            <person name="Chen C."/>
            <person name="Yan M."/>
            <person name="Daum C."/>
            <person name="Ng V."/>
            <person name="Clum A."/>
            <person name="Steindorff A."/>
            <person name="Ohm R.A."/>
            <person name="Martin F."/>
            <person name="Silar P."/>
            <person name="Natvig D.O."/>
            <person name="Lalanne C."/>
            <person name="Gautier V."/>
            <person name="Ament-Velasquez S.L."/>
            <person name="Kruys A."/>
            <person name="Hutchinson M.I."/>
            <person name="Powell A.J."/>
            <person name="Barry K."/>
            <person name="Miller A.N."/>
            <person name="Grigoriev I.V."/>
            <person name="Debuchy R."/>
            <person name="Gladieux P."/>
            <person name="Hiltunen Thoren M."/>
            <person name="Johannesson H."/>
        </authorList>
    </citation>
    <scope>NUCLEOTIDE SEQUENCE [LARGE SCALE GENOMIC DNA]</scope>
    <source>
        <strain evidence="8">CBS 284.82</strain>
    </source>
</reference>
<dbReference type="InterPro" id="IPR036852">
    <property type="entry name" value="Peptidase_S8/S53_dom_sf"/>
</dbReference>
<comment type="caution">
    <text evidence="7">The sequence shown here is derived from an EMBL/GenBank/DDBJ whole genome shotgun (WGS) entry which is preliminary data.</text>
</comment>
<gene>
    <name evidence="7" type="ORF">C8A01DRAFT_35046</name>
</gene>
<comment type="caution">
    <text evidence="5">Lacks conserved residue(s) required for the propagation of feature annotation.</text>
</comment>
<keyword evidence="2" id="KW-0645">Protease</keyword>
<feature type="domain" description="Peptidase S8/S53" evidence="6">
    <location>
        <begin position="62"/>
        <end position="275"/>
    </location>
</feature>
<sequence>MSALTPATAGCSQPPWFPRSLLADHALAQTLLKSKCCARTDDWVQRFLSIVDTHIPATSERLKVAVLDTGIDANHPDFAGDGRLRDSRSWVNSAAHVDRNGHGTHVVSTLLWLTQNVDVYVAKIAEESTIETADQVAEAIHVASEEWDVDLIAVPFGLPRGFRKIREEIDKAIYRRKIVFAAASDNGAHTGRAYPASQDGVICVHSADGFGNASPFNPTALHAAENFCFVGESLEAAWPSSTPNDLGGTRRMTGTAFATPVAVAVAALMIGFVSDNMPEHVNWDIPLRSPAGIRAIFRALSEQRNGQYDLVNPVRAFGGGTKAEQEKVLMDIRASLDFGA</sequence>
<dbReference type="AlphaFoldDB" id="A0AAN6PHA5"/>
<dbReference type="Proteomes" id="UP001303115">
    <property type="component" value="Unassembled WGS sequence"/>
</dbReference>
<dbReference type="EMBL" id="MU854366">
    <property type="protein sequence ID" value="KAK4040989.1"/>
    <property type="molecule type" value="Genomic_DNA"/>
</dbReference>
<evidence type="ECO:0000313" key="7">
    <source>
        <dbReference type="EMBL" id="KAK4040989.1"/>
    </source>
</evidence>
<dbReference type="GO" id="GO:0006508">
    <property type="term" value="P:proteolysis"/>
    <property type="evidence" value="ECO:0007669"/>
    <property type="project" value="UniProtKB-KW"/>
</dbReference>
<evidence type="ECO:0000256" key="3">
    <source>
        <dbReference type="ARBA" id="ARBA00022801"/>
    </source>
</evidence>
<dbReference type="PANTHER" id="PTHR43806:SF11">
    <property type="entry name" value="CEREVISIN-RELATED"/>
    <property type="match status" value="1"/>
</dbReference>
<evidence type="ECO:0000313" key="8">
    <source>
        <dbReference type="Proteomes" id="UP001303115"/>
    </source>
</evidence>
<dbReference type="CDD" id="cd00306">
    <property type="entry name" value="Peptidases_S8_S53"/>
    <property type="match status" value="1"/>
</dbReference>